<reference evidence="1" key="2">
    <citation type="submission" date="2021-09" db="EMBL/GenBank/DDBJ databases">
        <authorList>
            <person name="Gilroy R."/>
        </authorList>
    </citation>
    <scope>NUCLEOTIDE SEQUENCE</scope>
    <source>
        <strain evidence="1">CHK135-1449</strain>
    </source>
</reference>
<dbReference type="Pfam" id="PF05704">
    <property type="entry name" value="Caps_synth"/>
    <property type="match status" value="1"/>
</dbReference>
<gene>
    <name evidence="1" type="ORF">K8V79_05930</name>
</gene>
<dbReference type="Gene3D" id="3.90.550.20">
    <property type="match status" value="1"/>
</dbReference>
<evidence type="ECO:0000313" key="2">
    <source>
        <dbReference type="Proteomes" id="UP000787156"/>
    </source>
</evidence>
<evidence type="ECO:0000313" key="1">
    <source>
        <dbReference type="EMBL" id="HJF27770.1"/>
    </source>
</evidence>
<reference evidence="1" key="1">
    <citation type="journal article" date="2021" name="PeerJ">
        <title>Extensive microbial diversity within the chicken gut microbiome revealed by metagenomics and culture.</title>
        <authorList>
            <person name="Gilroy R."/>
            <person name="Ravi A."/>
            <person name="Getino M."/>
            <person name="Pursley I."/>
            <person name="Horton D.L."/>
            <person name="Alikhan N.F."/>
            <person name="Baker D."/>
            <person name="Gharbi K."/>
            <person name="Hall N."/>
            <person name="Watson M."/>
            <person name="Adriaenssens E.M."/>
            <person name="Foster-Nyarko E."/>
            <person name="Jarju S."/>
            <person name="Secka A."/>
            <person name="Antonio M."/>
            <person name="Oren A."/>
            <person name="Chaudhuri R.R."/>
            <person name="La Ragione R."/>
            <person name="Hildebrand F."/>
            <person name="Pallen M.J."/>
        </authorList>
    </citation>
    <scope>NUCLEOTIDE SEQUENCE</scope>
    <source>
        <strain evidence="1">CHK135-1449</strain>
    </source>
</reference>
<dbReference type="InterPro" id="IPR008441">
    <property type="entry name" value="AfumC-like_glycosyl_Trfase"/>
</dbReference>
<proteinExistence type="predicted"/>
<dbReference type="SUPFAM" id="SSF53448">
    <property type="entry name" value="Nucleotide-diphospho-sugar transferases"/>
    <property type="match status" value="1"/>
</dbReference>
<accession>A0A9D2ZZ59</accession>
<dbReference type="AlphaFoldDB" id="A0A9D2ZZ59"/>
<sequence length="308" mass="36640">MDNLALTLAPRLKLVNKLFKVSKLSIFPQSLSQKIYNIKTDLIVNSLQTLHKNLLIEYSPQINNNTFEISNIIWVCWFQGEENAPLLVKKCINNLRLYNSDNFEVKVITLDNYENYTTLPAYIKEKFLEGKISYTQLSDILRFSLLADHGGIWIDSTYLTIQNLPSCITESDFFSLTSNIYPNYSISKGRWAGNFLKFGKNDPIAQLFRDLFFDYWVKNDLLIDYFLIDYYFELLYRNFKPFQYKLNKLEKIGDYRHILNKILFKEVNDKDNYILKKDKHKIYKLTYKFDSSKPNKKDTYYQKFFIEA</sequence>
<organism evidence="1 2">
    <name type="scientific">Acinetobacter lwoffii</name>
    <dbReference type="NCBI Taxonomy" id="28090"/>
    <lineage>
        <taxon>Bacteria</taxon>
        <taxon>Pseudomonadati</taxon>
        <taxon>Pseudomonadota</taxon>
        <taxon>Gammaproteobacteria</taxon>
        <taxon>Moraxellales</taxon>
        <taxon>Moraxellaceae</taxon>
        <taxon>Acinetobacter</taxon>
    </lineage>
</organism>
<dbReference type="Proteomes" id="UP000787156">
    <property type="component" value="Unassembled WGS sequence"/>
</dbReference>
<dbReference type="GO" id="GO:0016757">
    <property type="term" value="F:glycosyltransferase activity"/>
    <property type="evidence" value="ECO:0007669"/>
    <property type="project" value="InterPro"/>
</dbReference>
<protein>
    <submittedName>
        <fullName evidence="1">Capsular polysaccharide synthesis protein</fullName>
    </submittedName>
</protein>
<dbReference type="EMBL" id="DYWX01000062">
    <property type="protein sequence ID" value="HJF27770.1"/>
    <property type="molecule type" value="Genomic_DNA"/>
</dbReference>
<comment type="caution">
    <text evidence="1">The sequence shown here is derived from an EMBL/GenBank/DDBJ whole genome shotgun (WGS) entry which is preliminary data.</text>
</comment>
<dbReference type="InterPro" id="IPR029044">
    <property type="entry name" value="Nucleotide-diphossugar_trans"/>
</dbReference>
<name>A0A9D2ZZ59_ACILW</name>